<feature type="region of interest" description="Disordered" evidence="2">
    <location>
        <begin position="2337"/>
        <end position="2358"/>
    </location>
</feature>
<feature type="compositionally biased region" description="Polar residues" evidence="2">
    <location>
        <begin position="872"/>
        <end position="884"/>
    </location>
</feature>
<evidence type="ECO:0000256" key="2">
    <source>
        <dbReference type="SAM" id="MobiDB-lite"/>
    </source>
</evidence>
<dbReference type="InterPro" id="IPR036322">
    <property type="entry name" value="WD40_repeat_dom_sf"/>
</dbReference>
<feature type="region of interest" description="Disordered" evidence="2">
    <location>
        <begin position="2504"/>
        <end position="2523"/>
    </location>
</feature>
<dbReference type="PANTHER" id="PTHR13950:SF9">
    <property type="entry name" value="RABCONNECTIN-3A"/>
    <property type="match status" value="1"/>
</dbReference>
<feature type="region of interest" description="Disordered" evidence="2">
    <location>
        <begin position="3460"/>
        <end position="3497"/>
    </location>
</feature>
<evidence type="ECO:0000259" key="3">
    <source>
        <dbReference type="Pfam" id="PF12234"/>
    </source>
</evidence>
<dbReference type="SUPFAM" id="SSF50978">
    <property type="entry name" value="WD40 repeat-like"/>
    <property type="match status" value="1"/>
</dbReference>
<feature type="compositionally biased region" description="Polar residues" evidence="2">
    <location>
        <begin position="160"/>
        <end position="170"/>
    </location>
</feature>
<keyword evidence="5" id="KW-1185">Reference proteome</keyword>
<dbReference type="PROSITE" id="PS50082">
    <property type="entry name" value="WD_REPEATS_2"/>
    <property type="match status" value="1"/>
</dbReference>
<feature type="compositionally biased region" description="Low complexity" evidence="2">
    <location>
        <begin position="659"/>
        <end position="668"/>
    </location>
</feature>
<dbReference type="RefSeq" id="XP_067759373.1">
    <property type="nucleotide sequence ID" value="XM_067902352.1"/>
</dbReference>
<comment type="caution">
    <text evidence="4">The sequence shown here is derived from an EMBL/GenBank/DDBJ whole genome shotgun (WGS) entry which is preliminary data.</text>
</comment>
<proteinExistence type="predicted"/>
<dbReference type="InterPro" id="IPR001680">
    <property type="entry name" value="WD40_rpt"/>
</dbReference>
<feature type="compositionally biased region" description="Polar residues" evidence="2">
    <location>
        <begin position="198"/>
        <end position="209"/>
    </location>
</feature>
<dbReference type="EMBL" id="JAFJZO010000007">
    <property type="protein sequence ID" value="KAG5510901.1"/>
    <property type="molecule type" value="Genomic_DNA"/>
</dbReference>
<dbReference type="KEGG" id="phet:94292429"/>
<feature type="repeat" description="WD" evidence="1">
    <location>
        <begin position="3178"/>
        <end position="3212"/>
    </location>
</feature>
<protein>
    <recommendedName>
        <fullName evidence="3">RAVE complex protein Rav1 C-terminal domain-containing protein</fullName>
    </recommendedName>
</protein>
<feature type="region of interest" description="Disordered" evidence="2">
    <location>
        <begin position="864"/>
        <end position="895"/>
    </location>
</feature>
<reference evidence="4 5" key="1">
    <citation type="submission" date="2021-02" db="EMBL/GenBank/DDBJ databases">
        <title>Porcisia hertigi Genome sequencing and assembly.</title>
        <authorList>
            <person name="Almutairi H."/>
            <person name="Gatherer D."/>
        </authorList>
    </citation>
    <scope>NUCLEOTIDE SEQUENCE [LARGE SCALE GENOMIC DNA]</scope>
    <source>
        <strain evidence="4 5">C119</strain>
    </source>
</reference>
<organism evidence="4 5">
    <name type="scientific">Porcisia hertigi</name>
    <dbReference type="NCBI Taxonomy" id="2761500"/>
    <lineage>
        <taxon>Eukaryota</taxon>
        <taxon>Discoba</taxon>
        <taxon>Euglenozoa</taxon>
        <taxon>Kinetoplastea</taxon>
        <taxon>Metakinetoplastina</taxon>
        <taxon>Trypanosomatida</taxon>
        <taxon>Trypanosomatidae</taxon>
        <taxon>Leishmaniinae</taxon>
        <taxon>Porcisia</taxon>
    </lineage>
</organism>
<feature type="compositionally biased region" description="Low complexity" evidence="2">
    <location>
        <begin position="171"/>
        <end position="186"/>
    </location>
</feature>
<evidence type="ECO:0000313" key="4">
    <source>
        <dbReference type="EMBL" id="KAG5510901.1"/>
    </source>
</evidence>
<feature type="region of interest" description="Disordered" evidence="2">
    <location>
        <begin position="643"/>
        <end position="673"/>
    </location>
</feature>
<feature type="region of interest" description="Disordered" evidence="2">
    <location>
        <begin position="160"/>
        <end position="230"/>
    </location>
</feature>
<dbReference type="Pfam" id="PF12234">
    <property type="entry name" value="Rav1p_C"/>
    <property type="match status" value="1"/>
</dbReference>
<dbReference type="Proteomes" id="UP000674318">
    <property type="component" value="Unassembled WGS sequence"/>
</dbReference>
<dbReference type="GO" id="GO:0043291">
    <property type="term" value="C:RAVE complex"/>
    <property type="evidence" value="ECO:0007669"/>
    <property type="project" value="TreeGrafter"/>
</dbReference>
<keyword evidence="1" id="KW-0853">WD repeat</keyword>
<feature type="domain" description="RAVE complex protein Rav1 C-terminal" evidence="3">
    <location>
        <begin position="1839"/>
        <end position="1975"/>
    </location>
</feature>
<dbReference type="InterPro" id="IPR022033">
    <property type="entry name" value="Rav1p_C"/>
</dbReference>
<feature type="region of interest" description="Disordered" evidence="2">
    <location>
        <begin position="969"/>
        <end position="1009"/>
    </location>
</feature>
<dbReference type="OrthoDB" id="342131at2759"/>
<sequence length="3591" mass="375364">MWSSSAFSLPSTPPRALFPQECSHDIHHLNSKGDLYTALITGGSRLLLLKNGVVLAQSGPLFDEVASASAGTKLSHATTSTGSAASTASKTVAVCTSSDPTRASKTSAPCVCAVSLCCFAENVFRVAVATVKDVLLFELDDIGQIWRDTQASSFLRASEGTDATNANGTDPPSSSAASPLAAEGAPNRYPAVHGRSNLFHTTESSSLTTARPHVSHTASGGGPTKGECESTGRLRWRRLSFHLSAASSMPRPGHTEVHTASVHSSTPYRDDITPKMSSTSATADTRRGGAAPVPVRMSAPLRPSVVRAMDFVSEDTVCVVMDSEAMLIVLGNAHDMLTTTPPTRSATAAAPLPDRIIWRAMGDYRKLAVCRANHHVALALGHDTIVVFPSCVVSRDGRAPMSFSVCPNYVDGCHFGPVASATAAASLHLAANSEWDGAHAITTREMSSCSIEPTSAFSTTSHLDLTGGCARAKDQASTAPGAFPSLIAGGDMALAERGLTASVGIYHITDMEWSSFSSRTLLCVTCVHPQDATTYMMLYTLQSLSSTRRYTNVMEEYPDGGWGLCRGGNERESLNITGAGLDLSGGGVESIVQLVPAGVIALKYISSSLTVGSHAHPCAGSNTASLLGGSKTSLASAADTALHDPLPQSEAPDVAALSPTAAGTTWGGAPPPPIADMHTSLVPNYSRNAEANSMGSRMEFLHIEGDGTVRTSSYLFGRLKHASFAKQRAVGLACMGLLKPLLHRYGTLVKVTVLPKWRTRPIELGNDTRNQPCAMELTLSASRRYRMVLRFRTGVVLAVMVDLSAAVYRVECFLALGRAPVLSLRTVEPFPESARIQDDQPQSPAWRPAGSSMILIAGLLGSPTPASPHPDASQQPQVQASLSTPEAVKAGARDWKSVRPADAAMVTSAEAASSSASAFACSLRSVDPASAHPVAAMTPPRTVWGVVLLQVESSGMQARVLTVTPLADTPIPGVSVPGEHDGDGGGSGVQSARQQPSAPAATSESPASVEELLPTPLTVASTVASGGNAAQVSEKEVVSFMAHKCPEKLRFMPALLKAAQGDPGRLLKQLVAKYGVLEESVDVAQVPRGDIGNDDTAAKAVPMMPCPPAVVHSLSVLTGCCVGAGGEILLLVRADAPCGSTSGDGGGGGDAALIRLRPPCLEVFASVHRLATAGCCYIPFEPAEAEYVLVPAEVQQRWRSQPLMPPRISSTCATASGDVPMSAQEVREAFCACQRVAASAERAAVVRCEVVLESPGKSFLRVRSPVSPGAGEGTVQTLRHSFPLPSSMDPKSITRVVGSLLLNNDVVIGVLSRSSEDSSAASSILYLYGCPAVQSLEEPGAVAAAASAKPSDSTGFAASSLPSNSSAFSLEAMFPGVEAFFLSASGEVVLMRRRPAQVGASPLSAESATAHGLRFERWMRCFPEEDTGGYSYVQDCTWCPPCGTAGGLAGIGEDGSPVTPDRVTALMTVNVARTRETSVGGLSALGAAMPYSHRMCTCHALYATAEGFFIQIVQLPLRSSSTTASASGSSWASVMGEAAIPQYHPDALLQLIGMARWTVLARVLTCVADAVKAVLTSAEAGGAAATVDGSWKTTVFAESPGGMARYICTSAVERDFQQRSEAVDGEEVLRRVAPPQLSVAALLEEEMLVKGKSPAVFSSVPSKTATARLYDLSATCSTLVEELTQLLPRVVLSGLESQDHLKLLCLLQALRDTLPLSRSVDEAAARHLFYSRYVSLGRRSRLMDADTVAAVTTDSSAPINSVLHFEAGRTAARTVETAAFFWAAMSDSQSSLVSLLFDKTSPVYLDGGTGGGGGGGGGSAGAGGGSWTTTTMAGGTPVQDLTWEQVKQSGVALWLRSAADLRAMADRVARHQYQSTKDLTACALMYCTARKLGTLAALAKAQNNQRLHAFFSRDFSSDPHHRAAASANAYAAISKNMPQYGAAFFLLAGDVWSAAQVLLQRCHDPSLALFVLRAASDAAEEPPPAAETPLEWYIAQRSAEADTCGALDMWELACLNWIDVAPPLASPEVTVQRHIRALKRISAHLTAHSEALCALRYARNCVAALAYRGNQFLSPAHEVVCLLRLGRYCVAQRLNMNAYLHYRDAEALLRGLRTEAAAAAAAAAARSGTLHGAIGCGGVYSRAPPQTAKMTADFNTGTLHFHGFESDSDDDDDDQSRGGGSGDFLYGRQSNYVAAAGDNGSGLSLSAFVLSEEAVAAVEAEVQYAYARTGAVDQQSGDGAGDVGGTVPTGTCEEILRRMLLSLTASSSYMMTSSAAAAGGSSGGGAAEAVFVPSYAVSSSSSSSPESSWALVNPPESFEQLLTSLLHLLSIGDMKTRQERRGRAGNPNSLDSAQSGSPGAVQDCLSITAPLLNSITPTERGGGEWYALCIPLLHFLLSNVALRGANYVVLLALQQIPVSTEGVLEAALQERLLSDCSVALRGDSVSPPTYNAVPAAMGTAPLPASPFPLYDPLSAFFRLLGYHMRRHLSDACKADGGCFSGERAATSGGTQQTASGGKECMRGAAGEEVAAEDDAMHAGSEDGSRTHQNMFDALLAAAATTEGATNRARAARGISCAARGSCSVPSTQAGADGFVGDADKPGHSVPLCMTDSAQVSLLLSCCQAQLQLRLMHHLKRLVGSELEAAVVTPTTRRAMDAGILHSDALSSEAQAALTQCRLLLCTLLLDVTLQWCMLSEECMMSIYAAQPQYALCPLTDPNGVFLEAQRTVKMMMAVLVAVVDASPRRVAAVASHAAAGAFAAVKSVSGGEAAHHLPSDPVAPSSEWSTLWLNDSTLMLELCMIQIKLFWTLPAPTLAQCGQLAAPTRAALRLLQGSAALRSPARSLLRRMLRPLKVAADPLAECSGLGNTVAALNNDTSRVSQQDPFSFFSAVASPPAFWFSMTRAGSPSSPGVKQWPGEQQLCDDHSETYCPALSYLQLAWLRRHHTHALLRWLLLMITLNRGQGHGPHPVGTDRLILAHHNHSVTGVHFDASSCDSVVWTTEKGTSTGHGFRELLAGDNEEALWRQATERNLATSAFTLELAAQHKRLRLATEHAEQQHTSAVIAAVSAKSVLDSRPLCHTAADVMPSSHPHLPFFVSRHRDGHLDLYPFASPECVASFRCAVPYGQSAPVDGSSASDDIGKGSGGAAAWRARGAQPASAAGGTSGSSSLGRSDCFAVTPVAFSPNGYIIAVGLSDGSVAAWRFAAGAVESPPVVFLPHLFAPSGIRACTFCGARGSLVAVVGVTREPHQHRHSRFSTGLSSSVSMGADTPLPAFTTSLGGSPSASFSASANATQGSTSAGLDAGELVGEVLILDIMLGAGAIMARCALPFIASYAVYITPLRAVLMVSVDGKMATYAVATGRLAVLGTVSVTTVLRSALGPSLGADDGDAGPGATSSTSSASGSDSVHITCVACSSYDPLVALGVSNGLVLLLHFHSIRAAMARTERRIRDEGEDIFVYYQPSPPYPGDDTTDRGGNSSKRREAQRGKGAGVSSPASAALHGASEVAAPAMGSAFLEQIPETTVLREAKCMQVAPHINSRSAIEDVVFSPSMLLAGLRDGKVMAASLIARLTRARLTAGCAIPIHLLECV</sequence>
<feature type="compositionally biased region" description="Polar residues" evidence="2">
    <location>
        <begin position="2346"/>
        <end position="2357"/>
    </location>
</feature>
<dbReference type="GeneID" id="94292429"/>
<evidence type="ECO:0000256" key="1">
    <source>
        <dbReference type="PROSITE-ProRule" id="PRU00221"/>
    </source>
</evidence>
<dbReference type="GO" id="GO:0007035">
    <property type="term" value="P:vacuolar acidification"/>
    <property type="evidence" value="ECO:0007669"/>
    <property type="project" value="TreeGrafter"/>
</dbReference>
<gene>
    <name evidence="4" type="ORF">JKF63_06402</name>
</gene>
<dbReference type="PANTHER" id="PTHR13950">
    <property type="entry name" value="RABCONNECTIN-RELATED"/>
    <property type="match status" value="1"/>
</dbReference>
<accession>A0A837A9F0</accession>
<feature type="compositionally biased region" description="Low complexity" evidence="2">
    <location>
        <begin position="990"/>
        <end position="1009"/>
    </location>
</feature>
<name>A0A837A9F0_9TRYP</name>
<feature type="region of interest" description="Disordered" evidence="2">
    <location>
        <begin position="246"/>
        <end position="296"/>
    </location>
</feature>
<evidence type="ECO:0000313" key="5">
    <source>
        <dbReference type="Proteomes" id="UP000674318"/>
    </source>
</evidence>
<dbReference type="InterPro" id="IPR052208">
    <property type="entry name" value="DmX-like/RAVE_component"/>
</dbReference>